<feature type="compositionally biased region" description="Basic residues" evidence="2">
    <location>
        <begin position="41"/>
        <end position="50"/>
    </location>
</feature>
<accession>A0A7S3KSA7</accession>
<protein>
    <submittedName>
        <fullName evidence="3">Uncharacterized protein</fullName>
    </submittedName>
</protein>
<dbReference type="InterPro" id="IPR038791">
    <property type="entry name" value="Cfap97/Hemingway"/>
</dbReference>
<gene>
    <name evidence="3" type="ORF">ECRA1380_LOCUS14747</name>
</gene>
<dbReference type="PANTHER" id="PTHR23035">
    <property type="entry name" value="CILIA- AND FLAGELLA-ASSOCIATED PROTEIN 97-RELATED"/>
    <property type="match status" value="1"/>
</dbReference>
<comment type="similarity">
    <text evidence="1">Belongs to the CFAP97 family.</text>
</comment>
<evidence type="ECO:0000313" key="3">
    <source>
        <dbReference type="EMBL" id="CAE0389771.1"/>
    </source>
</evidence>
<dbReference type="InterPro" id="IPR029488">
    <property type="entry name" value="Hmw/CFAP97"/>
</dbReference>
<evidence type="ECO:0000256" key="1">
    <source>
        <dbReference type="ARBA" id="ARBA00008315"/>
    </source>
</evidence>
<dbReference type="PANTHER" id="PTHR23035:SF2">
    <property type="entry name" value="KIAA1430 HOMOLOGUE"/>
    <property type="match status" value="1"/>
</dbReference>
<dbReference type="Pfam" id="PF13879">
    <property type="entry name" value="Hmw_CFAP97"/>
    <property type="match status" value="1"/>
</dbReference>
<organism evidence="3">
    <name type="scientific">Euplotes crassus</name>
    <dbReference type="NCBI Taxonomy" id="5936"/>
    <lineage>
        <taxon>Eukaryota</taxon>
        <taxon>Sar</taxon>
        <taxon>Alveolata</taxon>
        <taxon>Ciliophora</taxon>
        <taxon>Intramacronucleata</taxon>
        <taxon>Spirotrichea</taxon>
        <taxon>Hypotrichia</taxon>
        <taxon>Euplotida</taxon>
        <taxon>Euplotidae</taxon>
        <taxon>Moneuplotes</taxon>
    </lineage>
</organism>
<reference evidence="3" key="1">
    <citation type="submission" date="2021-01" db="EMBL/GenBank/DDBJ databases">
        <authorList>
            <person name="Corre E."/>
            <person name="Pelletier E."/>
            <person name="Niang G."/>
            <person name="Scheremetjew M."/>
            <person name="Finn R."/>
            <person name="Kale V."/>
            <person name="Holt S."/>
            <person name="Cochrane G."/>
            <person name="Meng A."/>
            <person name="Brown T."/>
            <person name="Cohen L."/>
        </authorList>
    </citation>
    <scope>NUCLEOTIDE SEQUENCE</scope>
    <source>
        <strain evidence="3">CT5</strain>
    </source>
</reference>
<evidence type="ECO:0000256" key="2">
    <source>
        <dbReference type="SAM" id="MobiDB-lite"/>
    </source>
</evidence>
<dbReference type="EMBL" id="HBIK01031502">
    <property type="protein sequence ID" value="CAE0389771.1"/>
    <property type="molecule type" value="Transcribed_RNA"/>
</dbReference>
<proteinExistence type="inferred from homology"/>
<dbReference type="AlphaFoldDB" id="A0A7S3KSA7"/>
<name>A0A7S3KSA7_EUPCR</name>
<feature type="region of interest" description="Disordered" evidence="2">
    <location>
        <begin position="37"/>
        <end position="59"/>
    </location>
</feature>
<sequence length="116" mass="13680">MTNIRRTSSLNNSEKIEALNKENQMLLDRLLHISSKTGNKSLKRKTKRKDNVKTSNSHNTLAYRHRSVRPKSLNLQARIIEDQKIREENIKIAQRLFTKKPVLDFKALKDQYVEHK</sequence>